<evidence type="ECO:0000256" key="2">
    <source>
        <dbReference type="ARBA" id="ARBA00022840"/>
    </source>
</evidence>
<dbReference type="InterPro" id="IPR001650">
    <property type="entry name" value="Helicase_C-like"/>
</dbReference>
<dbReference type="GO" id="GO:0003676">
    <property type="term" value="F:nucleic acid binding"/>
    <property type="evidence" value="ECO:0007669"/>
    <property type="project" value="InterPro"/>
</dbReference>
<dbReference type="Pfam" id="PF00271">
    <property type="entry name" value="Helicase_C"/>
    <property type="match status" value="1"/>
</dbReference>
<reference evidence="5 6" key="1">
    <citation type="submission" date="2017-07" db="EMBL/GenBank/DDBJ databases">
        <title>Draft genome sequence of Prevotella copri isolated from the gut of healthy adult Indian.</title>
        <authorList>
            <person name="Das B."/>
            <person name="Bag S."/>
            <person name="Ghosh T.S."/>
        </authorList>
    </citation>
    <scope>NUCLEOTIDE SEQUENCE [LARGE SCALE GENOMIC DNA]</scope>
    <source>
        <strain evidence="5 6">Indica</strain>
    </source>
</reference>
<dbReference type="RefSeq" id="WP_089543161.1">
    <property type="nucleotide sequence ID" value="NZ_NMPZ01000004.1"/>
</dbReference>
<dbReference type="PANTHER" id="PTHR47957">
    <property type="entry name" value="ATP-DEPENDENT HELICASE HRQ1"/>
    <property type="match status" value="1"/>
</dbReference>
<sequence length="2048" mass="232003">MDYAKFYTDANKALVDSLVSTWVPGHKEEQNYLRELLTQKEPLIAPPVFQTIFPWKSSSMTFLEHATKQHVLDEKFVRAIGSIEDEEYRFPLDRAPYTHQTNSWKTLLNDKKTIVVTSGTGSGKTECFMIPVIQDLYRQKSTVVNEGVQAIFIYPLNALMKNQQRRVHAWCSALSPKVTYAIYNGDTPEDIQKNKALQAHPQLLSRRQIRETPPQILFTNPTMLNYMLVRPEDQCILKKSQGKLRWILLDEAHTYTGSSAAELSLQIRRILDAFGVTIEQVNFALTSATIGDPKDPKTATELKQFVSDITGKAASDIEIIDGKRIIPDLNNSACADLLGEINKEFSGKATIGDIEGLRKKINKEPSLALSAISNVFNKKLSREESLRLVNKLGEKIMGLNLDGSAGALLPSRIHFFIRSIRGIYVCTNPDCKTHKGSSINFGSLTTYQNTTCPSCQKPLLEIATCPHCGGTLLVGEQSNDKNEAFRMRVNTTKLNSDIFDYVSDEEDTKEDAKSEKSNSPYSPFILAKEPNKCPRNNVQENVFTISTDVSRINAIKNDDGNGYKECWDQYGKNVCPHCGGSIDFGKIQYFRASATFMGRILAPILLDNAEPAADQNDLELIYEGRKFITFTDSRQNTAKSAMTLNQDVERNWIRTAIYHNLCEVRLQDYNPGGGLSKEEEAQYQAFKTMPMIPAPLMPLFKNLEDKRMGNSKDPSPTPVSWESIEKSLEKNIELKKMFKHLGEARSRGVNGIDFKPTNYLRALYVDQFGWIPKHSNSLETLGLVKVVYPTLKGAKVPTKLAARSFTDSDWQDFLKICLDYYIRGNRHYALSESYKFFLTQTDFSSPIYPSRSDAHYGNRKVSKWQTVTLSEKGKVKESQNRIVLLLCAALNINSTKEFNQENIDLINSILQDAWKYLTQNVLEEVDREKHGYILDLLDKDKVKIQLMDKAYVCPVDNVFVDTLFRGFSPRISGYISKSNFDRFKIDESSELHFPMFPYPKRQKKTSDGIKSVSDQDITDWVNKNLQEIKNRGLLNNLIINILHMQPIFIAGEHSGQQQRQVLDKYEEQFNKGYLNILSCSTTMEMGVDLKGISEVVMNDVPPKPANYLQRAGRAGRRMETKALALTFCAPNPIGMSAWNNPGWSMAHITQMAQVRLESVQIIQRQVNSYLFSTYVASRGGIRVKATIENFFGGDVSSCDLFCDFLDDILNHQSHYQALLPKYAELVKGSILAVQDLESSTQKCKAKILKLKKEYGERVEIYDKIIEDTEGAPARQRYAVTNSKNNFVNSSLMPWLAENNFLPSAGIPTGLVEFTSDLDRAGKTGAKMPTLHMSHAVSAYAPGNKVIINEWCYEPSGITLKSRFDSTKKNVIQYCDHCHYTTIVYGKPLDECPSCHQLGTMHGLSNMTIGTNHFTEIVEPAGFTVGWDSKPTRVLKNDNAMNLIQPVLLKMEPWSENEHEIKFKMRSGANGSEILFYNKGKGYGYALCPYCGRMKVEDGFAGASDDKHPLALHKHLLAGKECQGTENDGANIRRNVLLVGRYQTDLVEIKFYDVNSNPIIDPNTLYSLGAILSRKLTEILGINDGEIDFGYNKSYNSIFIYDTALGGSGYSPLLFDYKDEVFKAAYDALKGCNCDKACTNCLIDRNTQWYLNYLDRHAALSWLTMEVESREVDDNIKKICPDAKKVTSDLTTELYHLMRSNMLDSLSIFISGKVENWEADTFPFAHNIKELSLNDIKINYVLDKKINFKLLPADQLTSALNMLYKEDIYVMTDQKDVHPLIMLSFKSGEHKIYFSNEACNDFNDSWGQAANIFISTEDFPKFTVEKIDKEAIIHELTTSNSQMFEEYITKDLDSNTLLDGIVDSNPTQWEQIGKYLSSMQHVRMNYSDRYLNSPLGCILLASLIKQLKRRYGLKVDRLTIMRSSKENAGYVPTYYNIEDDDTFTLEKNFKKRNDCDQFLQKCMSEIANTPVEIKYELLPHYRSLTIQSEKYDVSIRPDGGIAYGWDLDRSINPGITYSEIKNNLGQSLALHNKVIRSGGILYTIAAKEK</sequence>
<dbReference type="GO" id="GO:0043138">
    <property type="term" value="F:3'-5' DNA helicase activity"/>
    <property type="evidence" value="ECO:0007669"/>
    <property type="project" value="TreeGrafter"/>
</dbReference>
<dbReference type="Pfam" id="PF09369">
    <property type="entry name" value="MZB"/>
    <property type="match status" value="1"/>
</dbReference>
<dbReference type="Pfam" id="PF00270">
    <property type="entry name" value="DEAD"/>
    <property type="match status" value="1"/>
</dbReference>
<dbReference type="PANTHER" id="PTHR47957:SF3">
    <property type="entry name" value="ATP-DEPENDENT HELICASE HRQ1"/>
    <property type="match status" value="1"/>
</dbReference>
<dbReference type="SUPFAM" id="SSF52540">
    <property type="entry name" value="P-loop containing nucleoside triphosphate hydrolases"/>
    <property type="match status" value="2"/>
</dbReference>
<dbReference type="Proteomes" id="UP000215155">
    <property type="component" value="Unassembled WGS sequence"/>
</dbReference>
<name>A0AA91YXN3_9BACT</name>
<feature type="domain" description="Helicase C-terminal" evidence="4">
    <location>
        <begin position="979"/>
        <end position="1167"/>
    </location>
</feature>
<dbReference type="InterPro" id="IPR011545">
    <property type="entry name" value="DEAD/DEAH_box_helicase_dom"/>
</dbReference>
<evidence type="ECO:0008006" key="7">
    <source>
        <dbReference type="Google" id="ProtNLM"/>
    </source>
</evidence>
<gene>
    <name evidence="5" type="ORF">CFT61_03880</name>
</gene>
<dbReference type="GO" id="GO:0006289">
    <property type="term" value="P:nucleotide-excision repair"/>
    <property type="evidence" value="ECO:0007669"/>
    <property type="project" value="TreeGrafter"/>
</dbReference>
<dbReference type="EMBL" id="NMPZ01000004">
    <property type="protein sequence ID" value="OXL44819.1"/>
    <property type="molecule type" value="Genomic_DNA"/>
</dbReference>
<dbReference type="PROSITE" id="PS51192">
    <property type="entry name" value="HELICASE_ATP_BIND_1"/>
    <property type="match status" value="1"/>
</dbReference>
<dbReference type="SMART" id="SM00487">
    <property type="entry name" value="DEXDc"/>
    <property type="match status" value="1"/>
</dbReference>
<comment type="caution">
    <text evidence="5">The sequence shown here is derived from an EMBL/GenBank/DDBJ whole genome shotgun (WGS) entry which is preliminary data.</text>
</comment>
<evidence type="ECO:0000313" key="5">
    <source>
        <dbReference type="EMBL" id="OXL44819.1"/>
    </source>
</evidence>
<dbReference type="GO" id="GO:0005524">
    <property type="term" value="F:ATP binding"/>
    <property type="evidence" value="ECO:0007669"/>
    <property type="project" value="UniProtKB-KW"/>
</dbReference>
<evidence type="ECO:0000259" key="3">
    <source>
        <dbReference type="PROSITE" id="PS51192"/>
    </source>
</evidence>
<protein>
    <recommendedName>
        <fullName evidence="7">DEAD/DEAH box helicase</fullName>
    </recommendedName>
</protein>
<feature type="domain" description="Helicase ATP-binding" evidence="3">
    <location>
        <begin position="105"/>
        <end position="308"/>
    </location>
</feature>
<dbReference type="InterPro" id="IPR018973">
    <property type="entry name" value="MZB"/>
</dbReference>
<proteinExistence type="predicted"/>
<dbReference type="Gene3D" id="3.40.50.300">
    <property type="entry name" value="P-loop containing nucleotide triphosphate hydrolases"/>
    <property type="match status" value="2"/>
</dbReference>
<organism evidence="5 6">
    <name type="scientific">Segatella copri</name>
    <dbReference type="NCBI Taxonomy" id="165179"/>
    <lineage>
        <taxon>Bacteria</taxon>
        <taxon>Pseudomonadati</taxon>
        <taxon>Bacteroidota</taxon>
        <taxon>Bacteroidia</taxon>
        <taxon>Bacteroidales</taxon>
        <taxon>Prevotellaceae</taxon>
        <taxon>Segatella</taxon>
    </lineage>
</organism>
<keyword evidence="1" id="KW-0547">Nucleotide-binding</keyword>
<dbReference type="PROSITE" id="PS51194">
    <property type="entry name" value="HELICASE_CTER"/>
    <property type="match status" value="1"/>
</dbReference>
<accession>A0AA91YXN3</accession>
<evidence type="ECO:0000313" key="6">
    <source>
        <dbReference type="Proteomes" id="UP000215155"/>
    </source>
</evidence>
<evidence type="ECO:0000259" key="4">
    <source>
        <dbReference type="PROSITE" id="PS51194"/>
    </source>
</evidence>
<dbReference type="InterPro" id="IPR027417">
    <property type="entry name" value="P-loop_NTPase"/>
</dbReference>
<dbReference type="InterPro" id="IPR014001">
    <property type="entry name" value="Helicase_ATP-bd"/>
</dbReference>
<evidence type="ECO:0000256" key="1">
    <source>
        <dbReference type="ARBA" id="ARBA00022741"/>
    </source>
</evidence>
<keyword evidence="2" id="KW-0067">ATP-binding</keyword>
<dbReference type="GO" id="GO:0036297">
    <property type="term" value="P:interstrand cross-link repair"/>
    <property type="evidence" value="ECO:0007669"/>
    <property type="project" value="TreeGrafter"/>
</dbReference>
<dbReference type="SMART" id="SM00490">
    <property type="entry name" value="HELICc"/>
    <property type="match status" value="1"/>
</dbReference>